<dbReference type="AlphaFoldDB" id="A0A7J7HEB5"/>
<proteinExistence type="predicted"/>
<dbReference type="Proteomes" id="UP000593564">
    <property type="component" value="Unassembled WGS sequence"/>
</dbReference>
<gene>
    <name evidence="6" type="ORF">HYC85_012221</name>
</gene>
<dbReference type="CDD" id="cd19821">
    <property type="entry name" value="Bbox1_BBX-like"/>
    <property type="match status" value="1"/>
</dbReference>
<protein>
    <recommendedName>
        <fullName evidence="5">B box-type domain-containing protein</fullName>
    </recommendedName>
</protein>
<evidence type="ECO:0000256" key="1">
    <source>
        <dbReference type="ARBA" id="ARBA00022723"/>
    </source>
</evidence>
<keyword evidence="2 4" id="KW-0863">Zinc-finger</keyword>
<name>A0A7J7HEB5_CAMSI</name>
<reference evidence="7" key="1">
    <citation type="journal article" date="2020" name="Nat. Commun.">
        <title>Genome assembly of wild tea tree DASZ reveals pedigree and selection history of tea varieties.</title>
        <authorList>
            <person name="Zhang W."/>
            <person name="Zhang Y."/>
            <person name="Qiu H."/>
            <person name="Guo Y."/>
            <person name="Wan H."/>
            <person name="Zhang X."/>
            <person name="Scossa F."/>
            <person name="Alseekh S."/>
            <person name="Zhang Q."/>
            <person name="Wang P."/>
            <person name="Xu L."/>
            <person name="Schmidt M.H."/>
            <person name="Jia X."/>
            <person name="Li D."/>
            <person name="Zhu A."/>
            <person name="Guo F."/>
            <person name="Chen W."/>
            <person name="Ni D."/>
            <person name="Usadel B."/>
            <person name="Fernie A.R."/>
            <person name="Wen W."/>
        </authorList>
    </citation>
    <scope>NUCLEOTIDE SEQUENCE [LARGE SCALE GENOMIC DNA]</scope>
    <source>
        <strain evidence="7">cv. G240</strain>
    </source>
</reference>
<keyword evidence="7" id="KW-1185">Reference proteome</keyword>
<sequence>MCKGREEDPSQGGFRQSEIQKEAVSAHATQPSVACELCESQASLYCHADNAFLCRKCDKWVHGANFIAKRHIRCFLCNTCRGLTQRYLVGSSSEVLLPTVVSWGERNRCNSNVKTKCSKTLKRPFVFL</sequence>
<dbReference type="SMART" id="SM00336">
    <property type="entry name" value="BBOX"/>
    <property type="match status" value="1"/>
</dbReference>
<evidence type="ECO:0000256" key="2">
    <source>
        <dbReference type="ARBA" id="ARBA00022771"/>
    </source>
</evidence>
<organism evidence="6 7">
    <name type="scientific">Camellia sinensis</name>
    <name type="common">Tea plant</name>
    <name type="synonym">Thea sinensis</name>
    <dbReference type="NCBI Taxonomy" id="4442"/>
    <lineage>
        <taxon>Eukaryota</taxon>
        <taxon>Viridiplantae</taxon>
        <taxon>Streptophyta</taxon>
        <taxon>Embryophyta</taxon>
        <taxon>Tracheophyta</taxon>
        <taxon>Spermatophyta</taxon>
        <taxon>Magnoliopsida</taxon>
        <taxon>eudicotyledons</taxon>
        <taxon>Gunneridae</taxon>
        <taxon>Pentapetalae</taxon>
        <taxon>asterids</taxon>
        <taxon>Ericales</taxon>
        <taxon>Theaceae</taxon>
        <taxon>Camellia</taxon>
    </lineage>
</organism>
<dbReference type="InterPro" id="IPR049808">
    <property type="entry name" value="CONSTANS-like_Bbox1"/>
</dbReference>
<evidence type="ECO:0000256" key="4">
    <source>
        <dbReference type="PROSITE-ProRule" id="PRU00024"/>
    </source>
</evidence>
<feature type="domain" description="B box-type" evidence="5">
    <location>
        <begin position="30"/>
        <end position="71"/>
    </location>
</feature>
<keyword evidence="3" id="KW-0862">Zinc</keyword>
<evidence type="ECO:0000313" key="7">
    <source>
        <dbReference type="Proteomes" id="UP000593564"/>
    </source>
</evidence>
<dbReference type="PROSITE" id="PS50119">
    <property type="entry name" value="ZF_BBOX"/>
    <property type="match status" value="1"/>
</dbReference>
<dbReference type="EMBL" id="JACBKZ010000005">
    <property type="protein sequence ID" value="KAF5950228.1"/>
    <property type="molecule type" value="Genomic_DNA"/>
</dbReference>
<dbReference type="GO" id="GO:0008270">
    <property type="term" value="F:zinc ion binding"/>
    <property type="evidence" value="ECO:0007669"/>
    <property type="project" value="UniProtKB-KW"/>
</dbReference>
<keyword evidence="1" id="KW-0479">Metal-binding</keyword>
<accession>A0A7J7HEB5</accession>
<reference evidence="6 7" key="2">
    <citation type="submission" date="2020-07" db="EMBL/GenBank/DDBJ databases">
        <title>Genome assembly of wild tea tree DASZ reveals pedigree and selection history of tea varieties.</title>
        <authorList>
            <person name="Zhang W."/>
        </authorList>
    </citation>
    <scope>NUCLEOTIDE SEQUENCE [LARGE SCALE GENOMIC DNA]</scope>
    <source>
        <strain evidence="7">cv. G240</strain>
        <tissue evidence="6">Leaf</tissue>
    </source>
</reference>
<evidence type="ECO:0000259" key="5">
    <source>
        <dbReference type="PROSITE" id="PS50119"/>
    </source>
</evidence>
<evidence type="ECO:0000256" key="3">
    <source>
        <dbReference type="ARBA" id="ARBA00022833"/>
    </source>
</evidence>
<dbReference type="PANTHER" id="PTHR31717">
    <property type="entry name" value="ZINC FINGER PROTEIN CONSTANS-LIKE 10"/>
    <property type="match status" value="1"/>
</dbReference>
<evidence type="ECO:0000313" key="6">
    <source>
        <dbReference type="EMBL" id="KAF5950228.1"/>
    </source>
</evidence>
<dbReference type="PANTHER" id="PTHR31717:SF142">
    <property type="entry name" value="B-BOX DOMAIN PROTEIN 30-RELATED"/>
    <property type="match status" value="1"/>
</dbReference>
<comment type="caution">
    <text evidence="6">The sequence shown here is derived from an EMBL/GenBank/DDBJ whole genome shotgun (WGS) entry which is preliminary data.</text>
</comment>
<dbReference type="InterPro" id="IPR000315">
    <property type="entry name" value="Znf_B-box"/>
</dbReference>